<reference evidence="2 3" key="1">
    <citation type="submission" date="2016-12" db="EMBL/GenBank/DDBJ databases">
        <authorList>
            <person name="Song W.-J."/>
            <person name="Kurnit D.M."/>
        </authorList>
    </citation>
    <scope>NUCLEOTIDE SEQUENCE [LARGE SCALE GENOMIC DNA]</scope>
    <source>
        <strain evidence="2 3">IMCC3135</strain>
    </source>
</reference>
<evidence type="ECO:0000313" key="3">
    <source>
        <dbReference type="Proteomes" id="UP000250079"/>
    </source>
</evidence>
<dbReference type="EMBL" id="CP018632">
    <property type="protein sequence ID" value="ASJ74397.1"/>
    <property type="molecule type" value="Genomic_DNA"/>
</dbReference>
<keyword evidence="1" id="KW-0732">Signal</keyword>
<dbReference type="KEGG" id="gai:IMCC3135_21600"/>
<organism evidence="2 3">
    <name type="scientific">Granulosicoccus antarcticus IMCC3135</name>
    <dbReference type="NCBI Taxonomy" id="1192854"/>
    <lineage>
        <taxon>Bacteria</taxon>
        <taxon>Pseudomonadati</taxon>
        <taxon>Pseudomonadota</taxon>
        <taxon>Gammaproteobacteria</taxon>
        <taxon>Chromatiales</taxon>
        <taxon>Granulosicoccaceae</taxon>
        <taxon>Granulosicoccus</taxon>
    </lineage>
</organism>
<evidence type="ECO:0000313" key="2">
    <source>
        <dbReference type="EMBL" id="ASJ74397.1"/>
    </source>
</evidence>
<evidence type="ECO:0008006" key="4">
    <source>
        <dbReference type="Google" id="ProtNLM"/>
    </source>
</evidence>
<evidence type="ECO:0000256" key="1">
    <source>
        <dbReference type="SAM" id="SignalP"/>
    </source>
</evidence>
<feature type="chain" id="PRO_5016358283" description="OmpA-like domain-containing protein" evidence="1">
    <location>
        <begin position="32"/>
        <end position="367"/>
    </location>
</feature>
<dbReference type="Proteomes" id="UP000250079">
    <property type="component" value="Chromosome"/>
</dbReference>
<gene>
    <name evidence="2" type="ORF">IMCC3135_21600</name>
</gene>
<dbReference type="AlphaFoldDB" id="A0A2Z2P1P6"/>
<dbReference type="RefSeq" id="WP_157736163.1">
    <property type="nucleotide sequence ID" value="NZ_CP018632.1"/>
</dbReference>
<keyword evidence="3" id="KW-1185">Reference proteome</keyword>
<dbReference type="SUPFAM" id="SSF103088">
    <property type="entry name" value="OmpA-like"/>
    <property type="match status" value="1"/>
</dbReference>
<name>A0A2Z2P1P6_9GAMM</name>
<feature type="signal peptide" evidence="1">
    <location>
        <begin position="1"/>
        <end position="31"/>
    </location>
</feature>
<dbReference type="InterPro" id="IPR036737">
    <property type="entry name" value="OmpA-like_sf"/>
</dbReference>
<protein>
    <recommendedName>
        <fullName evidence="4">OmpA-like domain-containing protein</fullName>
    </recommendedName>
</protein>
<proteinExistence type="predicted"/>
<accession>A0A2Z2P1P6</accession>
<sequence>MIQLSGNRAEYPAWKPLVAICLLGSSLALSACAVTDTPISPASLIADKANRNIFGKAAPVPTAYRTMVNDLSDVVVQIFDPRDTTLQVTRSNADPILQYFVQVLAEHGFGIQRVSADQGAQYLQYELRSIDDENGVLVSLNVGPVVATRYYQLLRDNVVTPTSVVQLAGTRAPVTVADTPTGRFKVSNPAFSQVQYVAAMSLDEQSPIISLVTPDVINSATSQSARGPSLQALNSSKVEVTNLFFGTESNFASILDGHEQVDRQIVVFGNDSMILGDTNKQLIDQFVDEKLEATDVISLVGCSNGPTALDIGNEGLALGRGRRVIEALMARGVSREQILDEGCWAPTKADDRFPSRGVVLELWRSQS</sequence>